<dbReference type="Proteomes" id="UP000007305">
    <property type="component" value="Chromosome 2"/>
</dbReference>
<organism evidence="1 2">
    <name type="scientific">Zea mays</name>
    <name type="common">Maize</name>
    <dbReference type="NCBI Taxonomy" id="4577"/>
    <lineage>
        <taxon>Eukaryota</taxon>
        <taxon>Viridiplantae</taxon>
        <taxon>Streptophyta</taxon>
        <taxon>Embryophyta</taxon>
        <taxon>Tracheophyta</taxon>
        <taxon>Spermatophyta</taxon>
        <taxon>Magnoliopsida</taxon>
        <taxon>Liliopsida</taxon>
        <taxon>Poales</taxon>
        <taxon>Poaceae</taxon>
        <taxon>PACMAD clade</taxon>
        <taxon>Panicoideae</taxon>
        <taxon>Andropogonodae</taxon>
        <taxon>Andropogoneae</taxon>
        <taxon>Tripsacinae</taxon>
        <taxon>Zea</taxon>
    </lineage>
</organism>
<protein>
    <submittedName>
        <fullName evidence="1">Uncharacterized protein</fullName>
    </submittedName>
</protein>
<dbReference type="AntiFam" id="ANF00226">
    <property type="entry name" value="Shadow ORF (opposite pknB)"/>
</dbReference>
<dbReference type="InParanoid" id="A0A804MBD8"/>
<reference evidence="1" key="2">
    <citation type="submission" date="2019-07" db="EMBL/GenBank/DDBJ databases">
        <authorList>
            <person name="Seetharam A."/>
            <person name="Woodhouse M."/>
            <person name="Cannon E."/>
        </authorList>
    </citation>
    <scope>NUCLEOTIDE SEQUENCE [LARGE SCALE GENOMIC DNA]</scope>
    <source>
        <strain evidence="1">cv. B73</strain>
    </source>
</reference>
<name>A0A804MBD8_MAIZE</name>
<reference evidence="1" key="3">
    <citation type="submission" date="2021-05" db="UniProtKB">
        <authorList>
            <consortium name="EnsemblPlants"/>
        </authorList>
    </citation>
    <scope>IDENTIFICATION</scope>
    <source>
        <strain evidence="1">cv. B73</strain>
    </source>
</reference>
<evidence type="ECO:0000313" key="1">
    <source>
        <dbReference type="EnsemblPlants" id="Zm00001eb072820_P001"/>
    </source>
</evidence>
<dbReference type="Gramene" id="Zm00001eb072820_T001">
    <property type="protein sequence ID" value="Zm00001eb072820_P001"/>
    <property type="gene ID" value="Zm00001eb072820"/>
</dbReference>
<sequence length="115" mass="12667">MEWKKFAILQLQQQLTRLEEDRETEIDGLEREVIVPVGEQEVLGLEVPVHDPERVAGLDDPDDDPCERGGLALAVVSALYDPVEELAPGTELHDDVDVDLVLVRALDSDDVLVAG</sequence>
<dbReference type="AlphaFoldDB" id="A0A804MBD8"/>
<accession>A0A804MBD8</accession>
<dbReference type="FunCoup" id="A0A804MBD8">
    <property type="interactions" value="473"/>
</dbReference>
<proteinExistence type="predicted"/>
<evidence type="ECO:0000313" key="2">
    <source>
        <dbReference type="Proteomes" id="UP000007305"/>
    </source>
</evidence>
<reference evidence="2" key="1">
    <citation type="submission" date="2015-12" db="EMBL/GenBank/DDBJ databases">
        <title>Update maize B73 reference genome by single molecule sequencing technologies.</title>
        <authorList>
            <consortium name="Maize Genome Sequencing Project"/>
            <person name="Ware D."/>
        </authorList>
    </citation>
    <scope>NUCLEOTIDE SEQUENCE [LARGE SCALE GENOMIC DNA]</scope>
    <source>
        <strain evidence="2">cv. B73</strain>
    </source>
</reference>
<keyword evidence="2" id="KW-1185">Reference proteome</keyword>
<dbReference type="EnsemblPlants" id="Zm00001eb072820_T001">
    <property type="protein sequence ID" value="Zm00001eb072820_P001"/>
    <property type="gene ID" value="Zm00001eb072820"/>
</dbReference>